<dbReference type="Pfam" id="PF00392">
    <property type="entry name" value="GntR"/>
    <property type="match status" value="1"/>
</dbReference>
<dbReference type="InterPro" id="IPR036390">
    <property type="entry name" value="WH_DNA-bd_sf"/>
</dbReference>
<dbReference type="InterPro" id="IPR036388">
    <property type="entry name" value="WH-like_DNA-bd_sf"/>
</dbReference>
<proteinExistence type="predicted"/>
<keyword evidence="1" id="KW-0805">Transcription regulation</keyword>
<dbReference type="PANTHER" id="PTHR43537:SF24">
    <property type="entry name" value="GLUCONATE OPERON TRANSCRIPTIONAL REPRESSOR"/>
    <property type="match status" value="1"/>
</dbReference>
<dbReference type="InterPro" id="IPR000524">
    <property type="entry name" value="Tscrpt_reg_HTH_GntR"/>
</dbReference>
<dbReference type="PANTHER" id="PTHR43537">
    <property type="entry name" value="TRANSCRIPTIONAL REGULATOR, GNTR FAMILY"/>
    <property type="match status" value="1"/>
</dbReference>
<keyword evidence="2" id="KW-0238">DNA-binding</keyword>
<reference evidence="5 6" key="1">
    <citation type="submission" date="2018-01" db="EMBL/GenBank/DDBJ databases">
        <title>Draft genome sequence of Jishengella endophytica.</title>
        <authorList>
            <person name="Sahin N."/>
            <person name="Ay H."/>
            <person name="Saygin H."/>
        </authorList>
    </citation>
    <scope>NUCLEOTIDE SEQUENCE [LARGE SCALE GENOMIC DNA]</scope>
    <source>
        <strain evidence="5 6">DSM 45430</strain>
    </source>
</reference>
<dbReference type="SUPFAM" id="SSF48008">
    <property type="entry name" value="GntR ligand-binding domain-like"/>
    <property type="match status" value="1"/>
</dbReference>
<dbReference type="SUPFAM" id="SSF46785">
    <property type="entry name" value="Winged helix' DNA-binding domain"/>
    <property type="match status" value="1"/>
</dbReference>
<dbReference type="EMBL" id="POTX01000030">
    <property type="protein sequence ID" value="PZF99020.1"/>
    <property type="molecule type" value="Genomic_DNA"/>
</dbReference>
<evidence type="ECO:0000256" key="3">
    <source>
        <dbReference type="ARBA" id="ARBA00023163"/>
    </source>
</evidence>
<dbReference type="InterPro" id="IPR011711">
    <property type="entry name" value="GntR_C"/>
</dbReference>
<comment type="caution">
    <text evidence="5">The sequence shown here is derived from an EMBL/GenBank/DDBJ whole genome shotgun (WGS) entry which is preliminary data.</text>
</comment>
<dbReference type="GO" id="GO:0003700">
    <property type="term" value="F:DNA-binding transcription factor activity"/>
    <property type="evidence" value="ECO:0007669"/>
    <property type="project" value="InterPro"/>
</dbReference>
<evidence type="ECO:0000256" key="1">
    <source>
        <dbReference type="ARBA" id="ARBA00023015"/>
    </source>
</evidence>
<dbReference type="GO" id="GO:0003677">
    <property type="term" value="F:DNA binding"/>
    <property type="evidence" value="ECO:0007669"/>
    <property type="project" value="UniProtKB-KW"/>
</dbReference>
<organism evidence="5 6">
    <name type="scientific">Micromonospora endophytica</name>
    <dbReference type="NCBI Taxonomy" id="515350"/>
    <lineage>
        <taxon>Bacteria</taxon>
        <taxon>Bacillati</taxon>
        <taxon>Actinomycetota</taxon>
        <taxon>Actinomycetes</taxon>
        <taxon>Micromonosporales</taxon>
        <taxon>Micromonosporaceae</taxon>
        <taxon>Micromonospora</taxon>
    </lineage>
</organism>
<dbReference type="Pfam" id="PF07729">
    <property type="entry name" value="FCD"/>
    <property type="match status" value="1"/>
</dbReference>
<dbReference type="Proteomes" id="UP000248627">
    <property type="component" value="Unassembled WGS sequence"/>
</dbReference>
<feature type="domain" description="HTH gntR-type" evidence="4">
    <location>
        <begin position="76"/>
        <end position="143"/>
    </location>
</feature>
<protein>
    <submittedName>
        <fullName evidence="5">GntR family transcriptional regulator</fullName>
    </submittedName>
</protein>
<keyword evidence="6" id="KW-1185">Reference proteome</keyword>
<name>A0A2W2CM37_9ACTN</name>
<evidence type="ECO:0000256" key="2">
    <source>
        <dbReference type="ARBA" id="ARBA00023125"/>
    </source>
</evidence>
<keyword evidence="3" id="KW-0804">Transcription</keyword>
<dbReference type="PRINTS" id="PR00035">
    <property type="entry name" value="HTHGNTR"/>
</dbReference>
<evidence type="ECO:0000313" key="5">
    <source>
        <dbReference type="EMBL" id="PZF99020.1"/>
    </source>
</evidence>
<dbReference type="SMART" id="SM00345">
    <property type="entry name" value="HTH_GNTR"/>
    <property type="match status" value="1"/>
</dbReference>
<dbReference type="CDD" id="cd07377">
    <property type="entry name" value="WHTH_GntR"/>
    <property type="match status" value="1"/>
</dbReference>
<dbReference type="Gene3D" id="1.10.10.10">
    <property type="entry name" value="Winged helix-like DNA-binding domain superfamily/Winged helix DNA-binding domain"/>
    <property type="match status" value="1"/>
</dbReference>
<dbReference type="AlphaFoldDB" id="A0A2W2CM37"/>
<sequence>MGREHTHVSPKWVHATAALVSWCGSTGSFGGRRGIRRCCAAPQPPCRPGTHPSIEKESGRVTIESEDLAAPRKTGAALVDDLAEQIRNRIMTGEIPIGAQLRQAELASNFGVSRTPVREALRQLQTSGLIEVLPNKGAVVSVPAPWDVREAYEVRAELEALAAARAVRRITRDQIEQLRTANQEMYDHSMAQGASTVPAQHDHRRSNDLFHTLIASISGNARLSKAINDINETFPRNVSAQLVVNDARHRDENFHEHERILQALAEGDVAQAADQMRQHVIKAGEQLARWYELRSSTVFRG</sequence>
<dbReference type="SMART" id="SM00895">
    <property type="entry name" value="FCD"/>
    <property type="match status" value="1"/>
</dbReference>
<gene>
    <name evidence="5" type="ORF">C1I93_07085</name>
</gene>
<dbReference type="OrthoDB" id="8680240at2"/>
<dbReference type="InterPro" id="IPR008920">
    <property type="entry name" value="TF_FadR/GntR_C"/>
</dbReference>
<evidence type="ECO:0000313" key="6">
    <source>
        <dbReference type="Proteomes" id="UP000248627"/>
    </source>
</evidence>
<dbReference type="Gene3D" id="1.20.120.530">
    <property type="entry name" value="GntR ligand-binding domain-like"/>
    <property type="match status" value="1"/>
</dbReference>
<dbReference type="PROSITE" id="PS50949">
    <property type="entry name" value="HTH_GNTR"/>
    <property type="match status" value="1"/>
</dbReference>
<accession>A0A2W2CM37</accession>
<evidence type="ECO:0000259" key="4">
    <source>
        <dbReference type="PROSITE" id="PS50949"/>
    </source>
</evidence>